<evidence type="ECO:0000313" key="2">
    <source>
        <dbReference type="EMBL" id="CEM51358.1"/>
    </source>
</evidence>
<sequence>MNNEGNSSAAEVLKGKDENPSARKRIPKPRDPVFYLKTILDPPQNYQPGIPPFYSPLTHVYMDFVPEWAEPKDAVEAFGGHGTVKELTRALYRAVGNSGFMLQEFRNRPLGGMQIDFECSECNPSYDGVGCCNTPMTVPLPMVPFVHYASVLQSATLSLLLWDAPELSDIQKSLLEEMSHKASKNAQQLQQSIEEGRYPILTVLLGQVDNALISAPRLAISAMKLMSILVLQRPAALLEQTDARMLAQILRRVSQYLLNLIWDPCRVKIWFGISHILDLLPLLYFLAAKPKGIGVVEAERDLVPNMIAISDRLLNCSFADKDLDIRFPVEEYGCLRKAFPATTSMHAQQGAATRALLESHPASFAAFCTVELLHWWELCGVPVRSTQVNAYADKEDEKGMAPAGKEAFTLPGYAILEKNLAGWKRLANKNQLLAGVDEMTRQLSDVEAEMNIPLASGSVLRFCMHAPLSPD</sequence>
<dbReference type="AlphaFoldDB" id="A0A0G4I381"/>
<dbReference type="VEuPathDB" id="CryptoDB:Cvel_1747"/>
<dbReference type="EMBL" id="CDMZ01004921">
    <property type="protein sequence ID" value="CEM51358.1"/>
    <property type="molecule type" value="Genomic_DNA"/>
</dbReference>
<name>A0A0G4I381_9ALVE</name>
<evidence type="ECO:0000256" key="1">
    <source>
        <dbReference type="SAM" id="MobiDB-lite"/>
    </source>
</evidence>
<protein>
    <submittedName>
        <fullName evidence="2">Uncharacterized protein</fullName>
    </submittedName>
</protein>
<reference evidence="2" key="1">
    <citation type="submission" date="2014-11" db="EMBL/GenBank/DDBJ databases">
        <authorList>
            <person name="Otto D Thomas"/>
            <person name="Naeem Raeece"/>
        </authorList>
    </citation>
    <scope>NUCLEOTIDE SEQUENCE</scope>
</reference>
<organism evidence="2">
    <name type="scientific">Chromera velia CCMP2878</name>
    <dbReference type="NCBI Taxonomy" id="1169474"/>
    <lineage>
        <taxon>Eukaryota</taxon>
        <taxon>Sar</taxon>
        <taxon>Alveolata</taxon>
        <taxon>Colpodellida</taxon>
        <taxon>Chromeraceae</taxon>
        <taxon>Chromera</taxon>
    </lineage>
</organism>
<feature type="region of interest" description="Disordered" evidence="1">
    <location>
        <begin position="1"/>
        <end position="28"/>
    </location>
</feature>
<gene>
    <name evidence="2" type="ORF">Cvel_1747</name>
</gene>
<accession>A0A0G4I381</accession>
<proteinExistence type="predicted"/>